<keyword evidence="2" id="KW-1185">Reference proteome</keyword>
<reference evidence="1 2" key="2">
    <citation type="journal article" date="2022" name="Mol. Ecol. Resour.">
        <title>The genomes of chicory, endive, great burdock and yacon provide insights into Asteraceae paleo-polyploidization history and plant inulin production.</title>
        <authorList>
            <person name="Fan W."/>
            <person name="Wang S."/>
            <person name="Wang H."/>
            <person name="Wang A."/>
            <person name="Jiang F."/>
            <person name="Liu H."/>
            <person name="Zhao H."/>
            <person name="Xu D."/>
            <person name="Zhang Y."/>
        </authorList>
    </citation>
    <scope>NUCLEOTIDE SEQUENCE [LARGE SCALE GENOMIC DNA]</scope>
    <source>
        <strain evidence="2">cv. Punajuju</strain>
        <tissue evidence="1">Leaves</tissue>
    </source>
</reference>
<evidence type="ECO:0000313" key="1">
    <source>
        <dbReference type="EMBL" id="KAI3736641.1"/>
    </source>
</evidence>
<evidence type="ECO:0000313" key="2">
    <source>
        <dbReference type="Proteomes" id="UP001055811"/>
    </source>
</evidence>
<gene>
    <name evidence="1" type="ORF">L2E82_26573</name>
</gene>
<protein>
    <submittedName>
        <fullName evidence="1">Uncharacterized protein</fullName>
    </submittedName>
</protein>
<sequence>MKTSLLNLSVFVFLLTLSFSVSWAALSSILEVRPGSQDIVSCIESKYSNNATSDSEFILTPANVSFVPVWEVRIQNTRFLKPSTPKPSVILTPVNETLIQTALYCAKKLGYEIRIRSGGHDYEALSYSADVPFVMLDLVNMRSIDIDAFAPQWVLAGTWAVVAMETC</sequence>
<comment type="caution">
    <text evidence="1">The sequence shown here is derived from an EMBL/GenBank/DDBJ whole genome shotgun (WGS) entry which is preliminary data.</text>
</comment>
<reference evidence="2" key="1">
    <citation type="journal article" date="2022" name="Mol. Ecol. Resour.">
        <title>The genomes of chicory, endive, great burdock and yacon provide insights into Asteraceae palaeo-polyploidization history and plant inulin production.</title>
        <authorList>
            <person name="Fan W."/>
            <person name="Wang S."/>
            <person name="Wang H."/>
            <person name="Wang A."/>
            <person name="Jiang F."/>
            <person name="Liu H."/>
            <person name="Zhao H."/>
            <person name="Xu D."/>
            <person name="Zhang Y."/>
        </authorList>
    </citation>
    <scope>NUCLEOTIDE SEQUENCE [LARGE SCALE GENOMIC DNA]</scope>
    <source>
        <strain evidence="2">cv. Punajuju</strain>
    </source>
</reference>
<dbReference type="Proteomes" id="UP001055811">
    <property type="component" value="Linkage Group LG05"/>
</dbReference>
<proteinExistence type="predicted"/>
<accession>A0ACB9CQY0</accession>
<organism evidence="1 2">
    <name type="scientific">Cichorium intybus</name>
    <name type="common">Chicory</name>
    <dbReference type="NCBI Taxonomy" id="13427"/>
    <lineage>
        <taxon>Eukaryota</taxon>
        <taxon>Viridiplantae</taxon>
        <taxon>Streptophyta</taxon>
        <taxon>Embryophyta</taxon>
        <taxon>Tracheophyta</taxon>
        <taxon>Spermatophyta</taxon>
        <taxon>Magnoliopsida</taxon>
        <taxon>eudicotyledons</taxon>
        <taxon>Gunneridae</taxon>
        <taxon>Pentapetalae</taxon>
        <taxon>asterids</taxon>
        <taxon>campanulids</taxon>
        <taxon>Asterales</taxon>
        <taxon>Asteraceae</taxon>
        <taxon>Cichorioideae</taxon>
        <taxon>Cichorieae</taxon>
        <taxon>Cichoriinae</taxon>
        <taxon>Cichorium</taxon>
    </lineage>
</organism>
<dbReference type="EMBL" id="CM042013">
    <property type="protein sequence ID" value="KAI3736641.1"/>
    <property type="molecule type" value="Genomic_DNA"/>
</dbReference>
<name>A0ACB9CQY0_CICIN</name>